<dbReference type="HOGENOM" id="CLU_032973_0_0_11"/>
<dbReference type="Gene3D" id="1.20.950.20">
    <property type="entry name" value="Transmembrane di-heme cytochromes, Chain C"/>
    <property type="match status" value="1"/>
</dbReference>
<evidence type="ECO:0000259" key="7">
    <source>
        <dbReference type="Pfam" id="PF00174"/>
    </source>
</evidence>
<dbReference type="PANTHER" id="PTHR43032:SF2">
    <property type="entry name" value="BLL0505 PROTEIN"/>
    <property type="match status" value="1"/>
</dbReference>
<dbReference type="OrthoDB" id="9795587at2"/>
<accession>A0A024K5X9</accession>
<feature type="domain" description="Oxidoreductase molybdopterin-binding" evidence="7">
    <location>
        <begin position="437"/>
        <end position="579"/>
    </location>
</feature>
<organism evidence="9">
    <name type="scientific">Mycobacterium triplex</name>
    <dbReference type="NCBI Taxonomy" id="47839"/>
    <lineage>
        <taxon>Bacteria</taxon>
        <taxon>Bacillati</taxon>
        <taxon>Actinomycetota</taxon>
        <taxon>Actinomycetes</taxon>
        <taxon>Mycobacteriales</taxon>
        <taxon>Mycobacteriaceae</taxon>
        <taxon>Mycobacterium</taxon>
        <taxon>Mycobacterium simiae complex</taxon>
    </lineage>
</organism>
<dbReference type="InterPro" id="IPR011577">
    <property type="entry name" value="Cyt_b561_bac/Ni-Hgenase"/>
</dbReference>
<name>A0A024K5X9_9MYCO</name>
<dbReference type="Pfam" id="PF00174">
    <property type="entry name" value="Oxidored_molyb"/>
    <property type="match status" value="1"/>
</dbReference>
<keyword evidence="3 6" id="KW-0812">Transmembrane</keyword>
<evidence type="ECO:0000256" key="1">
    <source>
        <dbReference type="ARBA" id="ARBA00004651"/>
    </source>
</evidence>
<evidence type="ECO:0000256" key="2">
    <source>
        <dbReference type="ARBA" id="ARBA00022475"/>
    </source>
</evidence>
<dbReference type="STRING" id="47839.BN973_05328"/>
<dbReference type="InterPro" id="IPR000572">
    <property type="entry name" value="OxRdtase_Mopterin-bd_dom"/>
</dbReference>
<dbReference type="InterPro" id="IPR036374">
    <property type="entry name" value="OxRdtase_Mopterin-bd_sf"/>
</dbReference>
<dbReference type="eggNOG" id="COG4117">
    <property type="taxonomic scope" value="Bacteria"/>
</dbReference>
<feature type="transmembrane region" description="Helical" evidence="6">
    <location>
        <begin position="355"/>
        <end position="375"/>
    </location>
</feature>
<sequence>MADHPPSNGSATVARARLESLLDQRARRRLLDQRIDLDEWAGGLPQQEMARLPSVRIGRRWFNLLWLLPLGVAGMLVAVALAQQLRQYEWMQAFIERYPGTSKSFAPPVYSGFPSWLRWQHLFNIVFMMFIVRAGLQILADHPRLYLNAGCRPGTEWLRIRGPVPADRQDRSDAARVWTAKDDSVAIPKWLGIPGFRHSIGLARWWHFSFDLLWLANGLIFYVLLFTTGQWRRIVPQSLDVVPNALSTAIQYASLDFPANHGFTSYNGMQITAYFTTVFIAAPLAFVTGLLQGPAIAAWLGFGRGPLNRQVARTVHFAVLVWMVFFIAVHTVMVFVTGFVGNVNHIVFGTNTQSYWAVVIYALAMAVIVALWMLASPFTARYPGVVRRVGRGTVGWAKELLELPHPNATYSEKDISPYLWPNGTIPDSERYRRLQAANWSHYALCIEGLVENPVSLSYDELRALPKHDQITQHYCIQGWSGVAKWGGVRMSDILDVVRPLPSARWVVFYSFAYGAGGPAEGRYYDCHKIEHMCEPTAMLAYEMNGQPLTETHGAPLRLRNERELGFKQVKWIEAIEFVESFDHLGLGHGGYNEDHEYYGYRMPI</sequence>
<feature type="transmembrane region" description="Helical" evidence="6">
    <location>
        <begin position="61"/>
        <end position="82"/>
    </location>
</feature>
<proteinExistence type="predicted"/>
<feature type="domain" description="Cytochrome b561 bacterial/Ni-hydrogenase" evidence="8">
    <location>
        <begin position="113"/>
        <end position="342"/>
    </location>
</feature>
<keyword evidence="4 6" id="KW-1133">Transmembrane helix</keyword>
<evidence type="ECO:0000256" key="4">
    <source>
        <dbReference type="ARBA" id="ARBA00022989"/>
    </source>
</evidence>
<dbReference type="GO" id="GO:0016020">
    <property type="term" value="C:membrane"/>
    <property type="evidence" value="ECO:0007669"/>
    <property type="project" value="InterPro"/>
</dbReference>
<dbReference type="GO" id="GO:0022904">
    <property type="term" value="P:respiratory electron transport chain"/>
    <property type="evidence" value="ECO:0007669"/>
    <property type="project" value="InterPro"/>
</dbReference>
<feature type="transmembrane region" description="Helical" evidence="6">
    <location>
        <begin position="205"/>
        <end position="225"/>
    </location>
</feature>
<dbReference type="Proteomes" id="UP000028880">
    <property type="component" value="Unassembled WGS sequence"/>
</dbReference>
<evidence type="ECO:0000259" key="8">
    <source>
        <dbReference type="Pfam" id="PF01292"/>
    </source>
</evidence>
<reference evidence="9" key="1">
    <citation type="journal article" date="2014" name="Genome Announc.">
        <title>Draft Genome Sequence of Mycobacterium triplex DSM 44626.</title>
        <authorList>
            <person name="Sassi M."/>
            <person name="Croce O."/>
            <person name="Robert C."/>
            <person name="Raoult D."/>
            <person name="Drancourt M."/>
        </authorList>
    </citation>
    <scope>NUCLEOTIDE SEQUENCE [LARGE SCALE GENOMIC DNA]</scope>
    <source>
        <strain evidence="9">DSM 44626</strain>
    </source>
</reference>
<dbReference type="PANTHER" id="PTHR43032">
    <property type="entry name" value="PROTEIN-METHIONINE-SULFOXIDE REDUCTASE"/>
    <property type="match status" value="1"/>
</dbReference>
<evidence type="ECO:0000256" key="3">
    <source>
        <dbReference type="ARBA" id="ARBA00022692"/>
    </source>
</evidence>
<dbReference type="InterPro" id="IPR016174">
    <property type="entry name" value="Di-haem_cyt_TM"/>
</dbReference>
<dbReference type="EMBL" id="HG964446">
    <property type="protein sequence ID" value="CDO90923.1"/>
    <property type="molecule type" value="Genomic_DNA"/>
</dbReference>
<keyword evidence="5 6" id="KW-0472">Membrane</keyword>
<evidence type="ECO:0000256" key="5">
    <source>
        <dbReference type="ARBA" id="ARBA00023136"/>
    </source>
</evidence>
<reference evidence="9" key="2">
    <citation type="submission" date="2014-04" db="EMBL/GenBank/DDBJ databases">
        <authorList>
            <person name="Urmite Genomes U."/>
        </authorList>
    </citation>
    <scope>NUCLEOTIDE SEQUENCE</scope>
    <source>
        <strain evidence="9">DSM 44626</strain>
    </source>
</reference>
<dbReference type="AlphaFoldDB" id="A0A024K5X9"/>
<dbReference type="SUPFAM" id="SSF81342">
    <property type="entry name" value="Transmembrane di-heme cytochromes"/>
    <property type="match status" value="1"/>
</dbReference>
<feature type="transmembrane region" description="Helical" evidence="6">
    <location>
        <begin position="273"/>
        <end position="302"/>
    </location>
</feature>
<comment type="subcellular location">
    <subcellularLocation>
        <location evidence="1">Cell membrane</location>
        <topology evidence="1">Multi-pass membrane protein</topology>
    </subcellularLocation>
</comment>
<dbReference type="eggNOG" id="COG2041">
    <property type="taxonomic scope" value="Bacteria"/>
</dbReference>
<dbReference type="SUPFAM" id="SSF56524">
    <property type="entry name" value="Oxidoreductase molybdopterin-binding domain"/>
    <property type="match status" value="1"/>
</dbReference>
<evidence type="ECO:0000313" key="9">
    <source>
        <dbReference type="EMBL" id="CDO90923.1"/>
    </source>
</evidence>
<dbReference type="RefSeq" id="WP_084163553.1">
    <property type="nucleotide sequence ID" value="NZ_HG964446.1"/>
</dbReference>
<dbReference type="Pfam" id="PF01292">
    <property type="entry name" value="Ni_hydr_CYTB"/>
    <property type="match status" value="1"/>
</dbReference>
<dbReference type="Gene3D" id="3.90.420.10">
    <property type="entry name" value="Oxidoreductase, molybdopterin-binding domain"/>
    <property type="match status" value="1"/>
</dbReference>
<evidence type="ECO:0000256" key="6">
    <source>
        <dbReference type="SAM" id="Phobius"/>
    </source>
</evidence>
<protein>
    <submittedName>
        <fullName evidence="9">Oxidoreductase molybdopterin-binding protein</fullName>
    </submittedName>
</protein>
<keyword evidence="2" id="KW-1003">Cell membrane</keyword>
<gene>
    <name evidence="9" type="ORF">BN973_05328</name>
</gene>
<feature type="transmembrane region" description="Helical" evidence="6">
    <location>
        <begin position="314"/>
        <end position="335"/>
    </location>
</feature>